<feature type="chain" id="PRO_5043313421" evidence="1">
    <location>
        <begin position="23"/>
        <end position="516"/>
    </location>
</feature>
<name>A0AAU7AWS7_9ACTN</name>
<organism evidence="2">
    <name type="scientific">Paraconexibacter sp. AEG42_29</name>
    <dbReference type="NCBI Taxonomy" id="2997339"/>
    <lineage>
        <taxon>Bacteria</taxon>
        <taxon>Bacillati</taxon>
        <taxon>Actinomycetota</taxon>
        <taxon>Thermoleophilia</taxon>
        <taxon>Solirubrobacterales</taxon>
        <taxon>Paraconexibacteraceae</taxon>
        <taxon>Paraconexibacter</taxon>
    </lineage>
</organism>
<feature type="signal peptide" evidence="1">
    <location>
        <begin position="1"/>
        <end position="22"/>
    </location>
</feature>
<dbReference type="Gene3D" id="2.120.10.30">
    <property type="entry name" value="TolB, C-terminal domain"/>
    <property type="match status" value="1"/>
</dbReference>
<proteinExistence type="predicted"/>
<evidence type="ECO:0000313" key="2">
    <source>
        <dbReference type="EMBL" id="XAY06168.1"/>
    </source>
</evidence>
<sequence length="516" mass="53640">MRRGVVLAVVAAGGVVVAPATAVSIKDRTVLVSKSAGTSPVGSVNQAVLSGRGDVAAYVQPVADPRLPDGLRTDVIATDLRGAGRLVVSRAPDGSAANGPSSRPAISASGTRVAFVSSATNLVSNDTNDAADVFARDRAGLLVRVSIASDGTQANGPSGQPDISGDGRFVVFSSAATNLVADDTNGRIDVFVRDLRERKTTRVSVTREGANSNADSVAPAISANGGTVVFTSLADNLVPGDDNGLTDVFARPLTGRVERVSVSTSGRQQDKAVSLPFTSAADVSGDGRFVVFDTDATTLYQQDRNQRTDVYIRDRKARTTTLVSASSLNVQGNNDSVTPRITPDGRFVTFQSFASNLYPADAPGADLFVRDRLTGTTSTISATNTGARRQPEPGGLTTLQTAPIRDDGTAALFISAAANLTNASSTLGTQLYARKLAAPRLSLAVPVARKDGLVGVSMRTDDKAATRFLCRIDRAPAYYCGPIVLVPRRAGRRLTVRAGGPGLRWSAGLVVVLATR</sequence>
<protein>
    <submittedName>
        <fullName evidence="2">Uncharacterized protein</fullName>
    </submittedName>
</protein>
<dbReference type="RefSeq" id="WP_354697405.1">
    <property type="nucleotide sequence ID" value="NZ_CP114014.1"/>
</dbReference>
<accession>A0AAU7AWS7</accession>
<dbReference type="PANTHER" id="PTHR36842:SF1">
    <property type="entry name" value="PROTEIN TOLB"/>
    <property type="match status" value="1"/>
</dbReference>
<dbReference type="SUPFAM" id="SSF82171">
    <property type="entry name" value="DPP6 N-terminal domain-like"/>
    <property type="match status" value="1"/>
</dbReference>
<reference evidence="2" key="1">
    <citation type="submission" date="2022-12" db="EMBL/GenBank/DDBJ databases">
        <title>Paraconexibacter alkalitolerans sp. nov. and Baekduia alba sp. nov., isolated from soil and emended description of the genera Paraconexibacter (Chun et al., 2020) and Baekduia (An et al., 2020).</title>
        <authorList>
            <person name="Vieira S."/>
            <person name="Huber K.J."/>
            <person name="Geppert A."/>
            <person name="Wolf J."/>
            <person name="Neumann-Schaal M."/>
            <person name="Muesken M."/>
            <person name="Overmann J."/>
        </authorList>
    </citation>
    <scope>NUCLEOTIDE SEQUENCE</scope>
    <source>
        <strain evidence="2">AEG42_29</strain>
    </source>
</reference>
<evidence type="ECO:0000256" key="1">
    <source>
        <dbReference type="SAM" id="SignalP"/>
    </source>
</evidence>
<dbReference type="KEGG" id="parq:DSM112329_03031"/>
<keyword evidence="1" id="KW-0732">Signal</keyword>
<dbReference type="InterPro" id="IPR011042">
    <property type="entry name" value="6-blade_b-propeller_TolB-like"/>
</dbReference>
<gene>
    <name evidence="2" type="ORF">DSM112329_03031</name>
</gene>
<dbReference type="EMBL" id="CP114014">
    <property type="protein sequence ID" value="XAY06168.1"/>
    <property type="molecule type" value="Genomic_DNA"/>
</dbReference>
<dbReference type="AlphaFoldDB" id="A0AAU7AWS7"/>
<dbReference type="PANTHER" id="PTHR36842">
    <property type="entry name" value="PROTEIN TOLB HOMOLOG"/>
    <property type="match status" value="1"/>
</dbReference>